<evidence type="ECO:0000313" key="1">
    <source>
        <dbReference type="EMBL" id="QJA67261.1"/>
    </source>
</evidence>
<name>A0A6M3JE30_9ZZZZ</name>
<organism evidence="1">
    <name type="scientific">viral metagenome</name>
    <dbReference type="NCBI Taxonomy" id="1070528"/>
    <lineage>
        <taxon>unclassified sequences</taxon>
        <taxon>metagenomes</taxon>
        <taxon>organismal metagenomes</taxon>
    </lineage>
</organism>
<sequence>MTVENELVRIGNPIIRAGNAKLVLPEYAMPDLINTTIPSESDLYDDVLTQEYPIGAQLIMGFKGIWRYSKAGAAMTAVGFLKGNYTQCPGKAGNSVGSGFEGALYAAAAAGATSCQIADTAATKNLYQGGLLTVYNDTDSVYEHHYIVGNDASDGTSTTLYLLEGFAKAITTSYGVTIYLSPYYNIRAMSGGYMSALGWAKFSVASGYYFWLQTAGRISGVTGASTWPGQTQYYRDVYSNTDGSLIGYTAGYQKVGFLLERTASDYGDNDIMLQLDYPEG</sequence>
<accession>A0A6M3JE30</accession>
<evidence type="ECO:0000313" key="2">
    <source>
        <dbReference type="EMBL" id="QJA83276.1"/>
    </source>
</evidence>
<proteinExistence type="predicted"/>
<gene>
    <name evidence="2" type="ORF">MM415A00301_0010</name>
    <name evidence="1" type="ORF">MM415B00258_0010</name>
</gene>
<reference evidence="1" key="1">
    <citation type="submission" date="2020-03" db="EMBL/GenBank/DDBJ databases">
        <title>The deep terrestrial virosphere.</title>
        <authorList>
            <person name="Holmfeldt K."/>
            <person name="Nilsson E."/>
            <person name="Simone D."/>
            <person name="Lopez-Fernandez M."/>
            <person name="Wu X."/>
            <person name="de Brujin I."/>
            <person name="Lundin D."/>
            <person name="Andersson A."/>
            <person name="Bertilsson S."/>
            <person name="Dopson M."/>
        </authorList>
    </citation>
    <scope>NUCLEOTIDE SEQUENCE</scope>
    <source>
        <strain evidence="2">MM415A00301</strain>
        <strain evidence="1">MM415B00258</strain>
    </source>
</reference>
<dbReference type="EMBL" id="MT141568">
    <property type="protein sequence ID" value="QJA67261.1"/>
    <property type="molecule type" value="Genomic_DNA"/>
</dbReference>
<dbReference type="EMBL" id="MT142507">
    <property type="protein sequence ID" value="QJA83276.1"/>
    <property type="molecule type" value="Genomic_DNA"/>
</dbReference>
<dbReference type="AlphaFoldDB" id="A0A6M3JE30"/>
<protein>
    <submittedName>
        <fullName evidence="1">Uncharacterized protein</fullName>
    </submittedName>
</protein>